<dbReference type="SUPFAM" id="SSF52317">
    <property type="entry name" value="Class I glutamine amidotransferase-like"/>
    <property type="match status" value="1"/>
</dbReference>
<comment type="caution">
    <text evidence="3">The sequence shown here is derived from an EMBL/GenBank/DDBJ whole genome shotgun (WGS) entry which is preliminary data.</text>
</comment>
<dbReference type="EMBL" id="JAVHNS010000004">
    <property type="protein sequence ID" value="KAK6358717.1"/>
    <property type="molecule type" value="Genomic_DNA"/>
</dbReference>
<protein>
    <recommendedName>
        <fullName evidence="2">DJ-1/PfpI domain-containing protein</fullName>
    </recommendedName>
</protein>
<keyword evidence="4" id="KW-1185">Reference proteome</keyword>
<dbReference type="InterPro" id="IPR002818">
    <property type="entry name" value="DJ-1/PfpI"/>
</dbReference>
<proteinExistence type="predicted"/>
<dbReference type="AlphaFoldDB" id="A0AAV9VDD5"/>
<reference evidence="3 4" key="1">
    <citation type="submission" date="2019-10" db="EMBL/GenBank/DDBJ databases">
        <authorList>
            <person name="Palmer J.M."/>
        </authorList>
    </citation>
    <scope>NUCLEOTIDE SEQUENCE [LARGE SCALE GENOMIC DNA]</scope>
    <source>
        <strain evidence="3 4">TWF730</strain>
    </source>
</reference>
<dbReference type="Proteomes" id="UP001373714">
    <property type="component" value="Unassembled WGS sequence"/>
</dbReference>
<dbReference type="InterPro" id="IPR029062">
    <property type="entry name" value="Class_I_gatase-like"/>
</dbReference>
<evidence type="ECO:0000256" key="1">
    <source>
        <dbReference type="SAM" id="SignalP"/>
    </source>
</evidence>
<dbReference type="PANTHER" id="PTHR43130">
    <property type="entry name" value="ARAC-FAMILY TRANSCRIPTIONAL REGULATOR"/>
    <property type="match status" value="1"/>
</dbReference>
<name>A0AAV9VDD5_9PEZI</name>
<evidence type="ECO:0000313" key="4">
    <source>
        <dbReference type="Proteomes" id="UP001373714"/>
    </source>
</evidence>
<feature type="domain" description="DJ-1/PfpI" evidence="2">
    <location>
        <begin position="77"/>
        <end position="252"/>
    </location>
</feature>
<evidence type="ECO:0000313" key="3">
    <source>
        <dbReference type="EMBL" id="KAK6358717.1"/>
    </source>
</evidence>
<keyword evidence="1" id="KW-0732">Signal</keyword>
<accession>A0AAV9VDD5</accession>
<dbReference type="Pfam" id="PF01965">
    <property type="entry name" value="DJ-1_PfpI"/>
    <property type="match status" value="1"/>
</dbReference>
<organism evidence="3 4">
    <name type="scientific">Orbilia blumenaviensis</name>
    <dbReference type="NCBI Taxonomy" id="1796055"/>
    <lineage>
        <taxon>Eukaryota</taxon>
        <taxon>Fungi</taxon>
        <taxon>Dikarya</taxon>
        <taxon>Ascomycota</taxon>
        <taxon>Pezizomycotina</taxon>
        <taxon>Orbiliomycetes</taxon>
        <taxon>Orbiliales</taxon>
        <taxon>Orbiliaceae</taxon>
        <taxon>Orbilia</taxon>
    </lineage>
</organism>
<gene>
    <name evidence="3" type="ORF">TWF730_008040</name>
</gene>
<dbReference type="PANTHER" id="PTHR43130:SF15">
    <property type="entry name" value="THIJ_PFPI FAMILY PROTEIN (AFU_ORTHOLOGUE AFUA_5G14240)"/>
    <property type="match status" value="1"/>
</dbReference>
<dbReference type="CDD" id="cd03139">
    <property type="entry name" value="GATase1_PfpI_2"/>
    <property type="match status" value="1"/>
</dbReference>
<feature type="chain" id="PRO_5043866532" description="DJ-1/PfpI domain-containing protein" evidence="1">
    <location>
        <begin position="26"/>
        <end position="305"/>
    </location>
</feature>
<sequence length="305" mass="32490">MWSSKWQTCRQLFVTGIMMASLAAAAPQISMSAPTNSAVASQVSTRPATASAAPTGAIDMVNPSQPPPKDKVMRFGMVLFPGYEPLDVMGPLQILFRLSMSHPATLSVIASKAGPISALPNDPYVVGKAIAAPQMVATHSFADAPDLDVLLVPGGWGIFNNLENNDTSIEDFVKARYPKLQYLLSVCTGATSLARAGVLDGKKATTNKMAWKEVTEQGPAVNWVASARWVEDGNIWTSSGVAAGIDMAYAFFKKVFGTEKLNRVMDAMEYAPHTDPSYDPFAVLFKVPGANETAGDNCAIPLGML</sequence>
<dbReference type="Gene3D" id="3.40.50.880">
    <property type="match status" value="1"/>
</dbReference>
<feature type="signal peptide" evidence="1">
    <location>
        <begin position="1"/>
        <end position="25"/>
    </location>
</feature>
<evidence type="ECO:0000259" key="2">
    <source>
        <dbReference type="Pfam" id="PF01965"/>
    </source>
</evidence>
<dbReference type="InterPro" id="IPR052158">
    <property type="entry name" value="INH-QAR"/>
</dbReference>